<keyword evidence="2" id="KW-1185">Reference proteome</keyword>
<name>A0A8C4TAB7_ERPCA</name>
<evidence type="ECO:0000313" key="2">
    <source>
        <dbReference type="Proteomes" id="UP000694620"/>
    </source>
</evidence>
<organism evidence="1 2">
    <name type="scientific">Erpetoichthys calabaricus</name>
    <name type="common">Rope fish</name>
    <name type="synonym">Calamoichthys calabaricus</name>
    <dbReference type="NCBI Taxonomy" id="27687"/>
    <lineage>
        <taxon>Eukaryota</taxon>
        <taxon>Metazoa</taxon>
        <taxon>Chordata</taxon>
        <taxon>Craniata</taxon>
        <taxon>Vertebrata</taxon>
        <taxon>Euteleostomi</taxon>
        <taxon>Actinopterygii</taxon>
        <taxon>Polypteriformes</taxon>
        <taxon>Polypteridae</taxon>
        <taxon>Erpetoichthys</taxon>
    </lineage>
</organism>
<accession>A0A8C4TAB7</accession>
<dbReference type="Gene3D" id="2.60.40.1930">
    <property type="match status" value="2"/>
</dbReference>
<dbReference type="AlphaFoldDB" id="A0A8C4TAB7"/>
<dbReference type="Ensembl" id="ENSECRT00000030125.1">
    <property type="protein sequence ID" value="ENSECRP00000029500.1"/>
    <property type="gene ID" value="ENSECRG00000020005.1"/>
</dbReference>
<reference evidence="1" key="2">
    <citation type="submission" date="2025-09" db="UniProtKB">
        <authorList>
            <consortium name="Ensembl"/>
        </authorList>
    </citation>
    <scope>IDENTIFICATION</scope>
</reference>
<dbReference type="GeneTree" id="ENSGT00940000162996"/>
<dbReference type="PANTHER" id="PTHR11412:SF171">
    <property type="entry name" value="PREGNANCY ZONE PROTEIN-LIKE PROTEIN"/>
    <property type="match status" value="1"/>
</dbReference>
<protein>
    <submittedName>
        <fullName evidence="1">Uncharacterized protein</fullName>
    </submittedName>
</protein>
<dbReference type="PANTHER" id="PTHR11412">
    <property type="entry name" value="MACROGLOBULIN / COMPLEMENT"/>
    <property type="match status" value="1"/>
</dbReference>
<proteinExistence type="predicted"/>
<dbReference type="Proteomes" id="UP000694620">
    <property type="component" value="Unassembled WGS sequence"/>
</dbReference>
<evidence type="ECO:0000313" key="1">
    <source>
        <dbReference type="Ensembl" id="ENSECRP00000029500.1"/>
    </source>
</evidence>
<dbReference type="InterPro" id="IPR050473">
    <property type="entry name" value="A2M/Complement_sys"/>
</dbReference>
<reference evidence="1" key="1">
    <citation type="submission" date="2025-08" db="UniProtKB">
        <authorList>
            <consortium name="Ensembl"/>
        </authorList>
    </citation>
    <scope>IDENTIFICATION</scope>
</reference>
<sequence>LCAQVLNPNETMSFNIWLKIDLEEVHLMKETVKEKDFYRCTNFQVRKKFSALVTGLTIVITNRKSFKMTSQKKVSLTVLRPLTFIQTDKPVYKPGQAVKFRVVSLDKNLVPLNLQVSTILNQVVLAGMRWDVLYV</sequence>